<evidence type="ECO:0000256" key="1">
    <source>
        <dbReference type="SAM" id="MobiDB-lite"/>
    </source>
</evidence>
<accession>A0A5B0R4D9</accession>
<organism evidence="2 3">
    <name type="scientific">Puccinia graminis f. sp. tritici</name>
    <dbReference type="NCBI Taxonomy" id="56615"/>
    <lineage>
        <taxon>Eukaryota</taxon>
        <taxon>Fungi</taxon>
        <taxon>Dikarya</taxon>
        <taxon>Basidiomycota</taxon>
        <taxon>Pucciniomycotina</taxon>
        <taxon>Pucciniomycetes</taxon>
        <taxon>Pucciniales</taxon>
        <taxon>Pucciniaceae</taxon>
        <taxon>Puccinia</taxon>
    </lineage>
</organism>
<sequence length="133" mass="14637">MRISMVNTSHSNAWAESADHYHRTAQQGASPSLWWSGLCFGPWQWNCMQFLPCRVLPSAERPGQLPRRPLIKPAEQMGGEPPIPQLAEVVSFLGGFDTSLQPYADSSLPTSEKQKQEQASGGAPSLQELKESS</sequence>
<proteinExistence type="predicted"/>
<comment type="caution">
    <text evidence="2">The sequence shown here is derived from an EMBL/GenBank/DDBJ whole genome shotgun (WGS) entry which is preliminary data.</text>
</comment>
<dbReference type="AlphaFoldDB" id="A0A5B0R4D9"/>
<feature type="region of interest" description="Disordered" evidence="1">
    <location>
        <begin position="62"/>
        <end position="82"/>
    </location>
</feature>
<name>A0A5B0R4D9_PUCGR</name>
<evidence type="ECO:0000313" key="3">
    <source>
        <dbReference type="Proteomes" id="UP000325313"/>
    </source>
</evidence>
<dbReference type="EMBL" id="VDEP01000243">
    <property type="protein sequence ID" value="KAA1120561.1"/>
    <property type="molecule type" value="Genomic_DNA"/>
</dbReference>
<feature type="region of interest" description="Disordered" evidence="1">
    <location>
        <begin position="101"/>
        <end position="133"/>
    </location>
</feature>
<dbReference type="Proteomes" id="UP000325313">
    <property type="component" value="Unassembled WGS sequence"/>
</dbReference>
<protein>
    <submittedName>
        <fullName evidence="2">Uncharacterized protein</fullName>
    </submittedName>
</protein>
<reference evidence="2 3" key="1">
    <citation type="submission" date="2019-05" db="EMBL/GenBank/DDBJ databases">
        <title>Emergence of the Ug99 lineage of the wheat stem rust pathogen through somatic hybridization.</title>
        <authorList>
            <person name="Li F."/>
            <person name="Upadhyaya N.M."/>
            <person name="Sperschneider J."/>
            <person name="Matny O."/>
            <person name="Nguyen-Phuc H."/>
            <person name="Mago R."/>
            <person name="Raley C."/>
            <person name="Miller M.E."/>
            <person name="Silverstein K.A.T."/>
            <person name="Henningsen E."/>
            <person name="Hirsch C.D."/>
            <person name="Visser B."/>
            <person name="Pretorius Z.A."/>
            <person name="Steffenson B.J."/>
            <person name="Schwessinger B."/>
            <person name="Dodds P.N."/>
            <person name="Figueroa M."/>
        </authorList>
    </citation>
    <scope>NUCLEOTIDE SEQUENCE [LARGE SCALE GENOMIC DNA]</scope>
    <source>
        <strain evidence="2 3">Ug99</strain>
    </source>
</reference>
<evidence type="ECO:0000313" key="2">
    <source>
        <dbReference type="EMBL" id="KAA1120561.1"/>
    </source>
</evidence>
<gene>
    <name evidence="2" type="ORF">PGTUg99_020940</name>
</gene>